<dbReference type="EMBL" id="PGCI01000332">
    <property type="protein sequence ID" value="PLW29410.1"/>
    <property type="molecule type" value="Genomic_DNA"/>
</dbReference>
<reference evidence="2 3" key="1">
    <citation type="submission" date="2017-11" db="EMBL/GenBank/DDBJ databases">
        <title>De novo assembly and phasing of dikaryotic genomes from two isolates of Puccinia coronata f. sp. avenae, the causal agent of oat crown rust.</title>
        <authorList>
            <person name="Miller M.E."/>
            <person name="Zhang Y."/>
            <person name="Omidvar V."/>
            <person name="Sperschneider J."/>
            <person name="Schwessinger B."/>
            <person name="Raley C."/>
            <person name="Palmer J.M."/>
            <person name="Garnica D."/>
            <person name="Upadhyaya N."/>
            <person name="Rathjen J."/>
            <person name="Taylor J.M."/>
            <person name="Park R.F."/>
            <person name="Dodds P.N."/>
            <person name="Hirsch C.D."/>
            <person name="Kianian S.F."/>
            <person name="Figueroa M."/>
        </authorList>
    </citation>
    <scope>NUCLEOTIDE SEQUENCE [LARGE SCALE GENOMIC DNA]</scope>
    <source>
        <strain evidence="2">12SD80</strain>
    </source>
</reference>
<evidence type="ECO:0000313" key="2">
    <source>
        <dbReference type="EMBL" id="PLW29410.1"/>
    </source>
</evidence>
<sequence length="95" mass="10285">MKSGTAFTAYQLLRPFCCQHAGAVAVPGSNGILTRGNGPLPKADNEDDSEDNSEPINPDVDHNAKGVKEHEDDLATLNTAVAKKKIHHYYVLLSR</sequence>
<proteinExistence type="predicted"/>
<evidence type="ECO:0000313" key="3">
    <source>
        <dbReference type="Proteomes" id="UP000235392"/>
    </source>
</evidence>
<dbReference type="Proteomes" id="UP000235392">
    <property type="component" value="Unassembled WGS sequence"/>
</dbReference>
<comment type="caution">
    <text evidence="2">The sequence shown here is derived from an EMBL/GenBank/DDBJ whole genome shotgun (WGS) entry which is preliminary data.</text>
</comment>
<evidence type="ECO:0000256" key="1">
    <source>
        <dbReference type="SAM" id="MobiDB-lite"/>
    </source>
</evidence>
<organism evidence="2 3">
    <name type="scientific">Puccinia coronata f. sp. avenae</name>
    <dbReference type="NCBI Taxonomy" id="200324"/>
    <lineage>
        <taxon>Eukaryota</taxon>
        <taxon>Fungi</taxon>
        <taxon>Dikarya</taxon>
        <taxon>Basidiomycota</taxon>
        <taxon>Pucciniomycotina</taxon>
        <taxon>Pucciniomycetes</taxon>
        <taxon>Pucciniales</taxon>
        <taxon>Pucciniaceae</taxon>
        <taxon>Puccinia</taxon>
    </lineage>
</organism>
<gene>
    <name evidence="2" type="ORF">PCASD_20386</name>
</gene>
<accession>A0A2N5TVA3</accession>
<dbReference type="AlphaFoldDB" id="A0A2N5TVA3"/>
<protein>
    <submittedName>
        <fullName evidence="2">Uncharacterized protein</fullName>
    </submittedName>
</protein>
<feature type="region of interest" description="Disordered" evidence="1">
    <location>
        <begin position="28"/>
        <end position="66"/>
    </location>
</feature>
<name>A0A2N5TVA3_9BASI</name>